<dbReference type="RefSeq" id="WP_126991853.1">
    <property type="nucleotide sequence ID" value="NZ_JTFC01000042.1"/>
</dbReference>
<dbReference type="PROSITE" id="PS51257">
    <property type="entry name" value="PROKAR_LIPOPROTEIN"/>
    <property type="match status" value="1"/>
</dbReference>
<dbReference type="AlphaFoldDB" id="A0A433RQ98"/>
<sequence length="464" mass="52741">MKKFAWLMIPALLLGACQQEEPQKAATPTTKTQKEEPQLHLSNKEKQLLATKVTERMGGRPLVRDSEEQSGVMYADLLNLNDSKQEELYFLTKTPTGYFEEIWGLVDGQVTQLYSQMIRVTKTTQRSLVTHNEHVFLGATIAYEKDGLKQLKSTYQHVGDQKLILDEGIHIELPLGSNEPTAASKNLVTDEPATLAEYEALVKSYKVTQTLLKNEQGVVSMAVPFNAANAKLDTIYKQLTGKTYQVKSNVATISTEEQQELMSKLAALSLFHENRTLANMTDKELSQYAARDIVNGALRFFDVHFTEIAESVKTIEGFVYIGYNRNELDPLMEEIFGRSVTWQNVSLKNSKLPHDLIVSKQYIYLPKLKNVPKATLPVIQHLVPISANEFYVELAFYKLGNNPLGYTEDTFLVPERMWSEDMRRAVQRSKPKKGYALVKKDNTLQIEKIIFDETLSYNELINTR</sequence>
<evidence type="ECO:0000313" key="3">
    <source>
        <dbReference type="Proteomes" id="UP000288623"/>
    </source>
</evidence>
<name>A0A433RQ98_9BACL</name>
<accession>A0A433RQ98</accession>
<reference evidence="2 3" key="1">
    <citation type="submission" date="2014-11" db="EMBL/GenBank/DDBJ databases">
        <title>Genome sequence and analysis of novel Kurthia sp.</title>
        <authorList>
            <person name="Lawson J.N."/>
            <person name="Gonzalez J.E."/>
            <person name="Rinauldi L."/>
            <person name="Xuan Z."/>
            <person name="Firman A."/>
            <person name="Shaddox L."/>
            <person name="Trudeau A."/>
            <person name="Shah S."/>
            <person name="Reiman D."/>
        </authorList>
    </citation>
    <scope>NUCLEOTIDE SEQUENCE [LARGE SCALE GENOMIC DNA]</scope>
    <source>
        <strain evidence="2 3">3B1D</strain>
    </source>
</reference>
<protein>
    <submittedName>
        <fullName evidence="2">Uncharacterized protein</fullName>
    </submittedName>
</protein>
<proteinExistence type="predicted"/>
<dbReference type="OrthoDB" id="2455918at2"/>
<keyword evidence="3" id="KW-1185">Reference proteome</keyword>
<organism evidence="2 3">
    <name type="scientific">Candidatus Kurthia intestinigallinarum</name>
    <dbReference type="NCBI Taxonomy" id="1562256"/>
    <lineage>
        <taxon>Bacteria</taxon>
        <taxon>Bacillati</taxon>
        <taxon>Bacillota</taxon>
        <taxon>Bacilli</taxon>
        <taxon>Bacillales</taxon>
        <taxon>Caryophanaceae</taxon>
        <taxon>Kurthia</taxon>
    </lineage>
</organism>
<gene>
    <name evidence="2" type="ORF">QI30_17300</name>
</gene>
<feature type="region of interest" description="Disordered" evidence="1">
    <location>
        <begin position="20"/>
        <end position="39"/>
    </location>
</feature>
<evidence type="ECO:0000313" key="2">
    <source>
        <dbReference type="EMBL" id="RUS52514.1"/>
    </source>
</evidence>
<dbReference type="Proteomes" id="UP000288623">
    <property type="component" value="Unassembled WGS sequence"/>
</dbReference>
<dbReference type="EMBL" id="JTFC01000042">
    <property type="protein sequence ID" value="RUS52514.1"/>
    <property type="molecule type" value="Genomic_DNA"/>
</dbReference>
<comment type="caution">
    <text evidence="2">The sequence shown here is derived from an EMBL/GenBank/DDBJ whole genome shotgun (WGS) entry which is preliminary data.</text>
</comment>
<evidence type="ECO:0000256" key="1">
    <source>
        <dbReference type="SAM" id="MobiDB-lite"/>
    </source>
</evidence>